<dbReference type="CDD" id="cd08556">
    <property type="entry name" value="GDPD"/>
    <property type="match status" value="1"/>
</dbReference>
<feature type="domain" description="GP-PDE" evidence="1">
    <location>
        <begin position="7"/>
        <end position="255"/>
    </location>
</feature>
<evidence type="ECO:0000313" key="2">
    <source>
        <dbReference type="EMBL" id="MDT0304569.1"/>
    </source>
</evidence>
<keyword evidence="3" id="KW-1185">Reference proteome</keyword>
<evidence type="ECO:0000313" key="3">
    <source>
        <dbReference type="Proteomes" id="UP001183226"/>
    </source>
</evidence>
<dbReference type="SUPFAM" id="SSF51695">
    <property type="entry name" value="PLC-like phosphodiesterases"/>
    <property type="match status" value="1"/>
</dbReference>
<reference evidence="3" key="1">
    <citation type="submission" date="2023-07" db="EMBL/GenBank/DDBJ databases">
        <title>30 novel species of actinomycetes from the DSMZ collection.</title>
        <authorList>
            <person name="Nouioui I."/>
        </authorList>
    </citation>
    <scope>NUCLEOTIDE SEQUENCE [LARGE SCALE GENOMIC DNA]</scope>
    <source>
        <strain evidence="3">DSM 45055</strain>
    </source>
</reference>
<dbReference type="Proteomes" id="UP001183226">
    <property type="component" value="Unassembled WGS sequence"/>
</dbReference>
<dbReference type="PANTHER" id="PTHR46211">
    <property type="entry name" value="GLYCEROPHOSPHORYL DIESTER PHOSPHODIESTERASE"/>
    <property type="match status" value="1"/>
</dbReference>
<organism evidence="2 3">
    <name type="scientific">Streptomonospora wellingtoniae</name>
    <dbReference type="NCBI Taxonomy" id="3075544"/>
    <lineage>
        <taxon>Bacteria</taxon>
        <taxon>Bacillati</taxon>
        <taxon>Actinomycetota</taxon>
        <taxon>Actinomycetes</taxon>
        <taxon>Streptosporangiales</taxon>
        <taxon>Nocardiopsidaceae</taxon>
        <taxon>Streptomonospora</taxon>
    </lineage>
</organism>
<dbReference type="EMBL" id="JAVREK010000026">
    <property type="protein sequence ID" value="MDT0304569.1"/>
    <property type="molecule type" value="Genomic_DNA"/>
</dbReference>
<accession>A0ABU2KZ37</accession>
<protein>
    <submittedName>
        <fullName evidence="2">Glycerophosphodiester phosphodiesterase</fullName>
    </submittedName>
</protein>
<evidence type="ECO:0000259" key="1">
    <source>
        <dbReference type="PROSITE" id="PS51704"/>
    </source>
</evidence>
<comment type="caution">
    <text evidence="2">The sequence shown here is derived from an EMBL/GenBank/DDBJ whole genome shotgun (WGS) entry which is preliminary data.</text>
</comment>
<name>A0ABU2KZ37_9ACTN</name>
<dbReference type="InterPro" id="IPR017946">
    <property type="entry name" value="PLC-like_Pdiesterase_TIM-brl"/>
</dbReference>
<sequence>MSVFSAPEVVGHRGFGRGSDSGYRENSAESYLAAVGAGAQWIEIDVRRTADDVLVVHHDAALADGRPIVDLSADACRQHGLLTLDEAFAAVPDAAGVDVDVKTVMEDAVDPAERRTAALLLPAVRREAERRRAAAGRERVFVCSFDPAVLMEVRSGAPDIPLAWMPFVRNPLDQAVAGAAGMGCELVAIDARSFGLTGDPERPGRRSVAYTADVAHRAGLEVVAWCPDPVDAARFTAAGVDAVVVDDVPGVVAALNSN</sequence>
<dbReference type="InterPro" id="IPR030395">
    <property type="entry name" value="GP_PDE_dom"/>
</dbReference>
<dbReference type="PANTHER" id="PTHR46211:SF14">
    <property type="entry name" value="GLYCEROPHOSPHODIESTER PHOSPHODIESTERASE"/>
    <property type="match status" value="1"/>
</dbReference>
<proteinExistence type="predicted"/>
<dbReference type="RefSeq" id="WP_311547068.1">
    <property type="nucleotide sequence ID" value="NZ_JAVREK010000026.1"/>
</dbReference>
<dbReference type="Pfam" id="PF03009">
    <property type="entry name" value="GDPD"/>
    <property type="match status" value="1"/>
</dbReference>
<dbReference type="PROSITE" id="PS51704">
    <property type="entry name" value="GP_PDE"/>
    <property type="match status" value="1"/>
</dbReference>
<dbReference type="Gene3D" id="3.20.20.190">
    <property type="entry name" value="Phosphatidylinositol (PI) phosphodiesterase"/>
    <property type="match status" value="1"/>
</dbReference>
<gene>
    <name evidence="2" type="ORF">RM446_20825</name>
</gene>